<name>A0A8J2MFA6_9BILA</name>
<evidence type="ECO:0000259" key="3">
    <source>
        <dbReference type="Pfam" id="PF04155"/>
    </source>
</evidence>
<dbReference type="Proteomes" id="UP000746747">
    <property type="component" value="Unassembled WGS sequence"/>
</dbReference>
<protein>
    <recommendedName>
        <fullName evidence="3">Ground-like domain-containing protein</fullName>
    </recommendedName>
</protein>
<feature type="domain" description="Ground-like" evidence="3">
    <location>
        <begin position="251"/>
        <end position="321"/>
    </location>
</feature>
<feature type="compositionally biased region" description="Basic and acidic residues" evidence="1">
    <location>
        <begin position="121"/>
        <end position="132"/>
    </location>
</feature>
<keyword evidence="2" id="KW-0732">Signal</keyword>
<proteinExistence type="predicted"/>
<dbReference type="EMBL" id="CAKAEH010002001">
    <property type="protein sequence ID" value="CAG9540697.1"/>
    <property type="molecule type" value="Genomic_DNA"/>
</dbReference>
<dbReference type="InterPro" id="IPR007284">
    <property type="entry name" value="Ground-like_dom"/>
</dbReference>
<evidence type="ECO:0000256" key="1">
    <source>
        <dbReference type="SAM" id="MobiDB-lite"/>
    </source>
</evidence>
<comment type="caution">
    <text evidence="4">The sequence shown here is derived from an EMBL/GenBank/DDBJ whole genome shotgun (WGS) entry which is preliminary data.</text>
</comment>
<dbReference type="OrthoDB" id="5858182at2759"/>
<gene>
    <name evidence="4" type="ORF">CJOHNSTONI_LOCUS10185</name>
</gene>
<organism evidence="4 5">
    <name type="scientific">Cercopithifilaria johnstoni</name>
    <dbReference type="NCBI Taxonomy" id="2874296"/>
    <lineage>
        <taxon>Eukaryota</taxon>
        <taxon>Metazoa</taxon>
        <taxon>Ecdysozoa</taxon>
        <taxon>Nematoda</taxon>
        <taxon>Chromadorea</taxon>
        <taxon>Rhabditida</taxon>
        <taxon>Spirurina</taxon>
        <taxon>Spiruromorpha</taxon>
        <taxon>Filarioidea</taxon>
        <taxon>Onchocercidae</taxon>
        <taxon>Cercopithifilaria</taxon>
    </lineage>
</organism>
<feature type="chain" id="PRO_5035289676" description="Ground-like domain-containing protein" evidence="2">
    <location>
        <begin position="22"/>
        <end position="324"/>
    </location>
</feature>
<dbReference type="Pfam" id="PF04155">
    <property type="entry name" value="Ground-like"/>
    <property type="match status" value="1"/>
</dbReference>
<feature type="compositionally biased region" description="Basic and acidic residues" evidence="1">
    <location>
        <begin position="148"/>
        <end position="157"/>
    </location>
</feature>
<feature type="compositionally biased region" description="Polar residues" evidence="1">
    <location>
        <begin position="134"/>
        <end position="147"/>
    </location>
</feature>
<evidence type="ECO:0000313" key="5">
    <source>
        <dbReference type="Proteomes" id="UP000746747"/>
    </source>
</evidence>
<evidence type="ECO:0000313" key="4">
    <source>
        <dbReference type="EMBL" id="CAG9540697.1"/>
    </source>
</evidence>
<evidence type="ECO:0000256" key="2">
    <source>
        <dbReference type="SAM" id="SignalP"/>
    </source>
</evidence>
<feature type="region of interest" description="Disordered" evidence="1">
    <location>
        <begin position="113"/>
        <end position="157"/>
    </location>
</feature>
<feature type="signal peptide" evidence="2">
    <location>
        <begin position="1"/>
        <end position="21"/>
    </location>
</feature>
<dbReference type="AlphaFoldDB" id="A0A8J2MFA6"/>
<keyword evidence="5" id="KW-1185">Reference proteome</keyword>
<sequence length="324" mass="35986">MFHRFPVIILSFGLLGSAIHGRCITEDCDDEDLRGKQEYQSSRPTRFSSTNCHYHMEKLCPDCGADNCNVDKNIIGDNCWNCCCKQLSLPSNTDDNNDLDDDATVLTVRCEPSSTDCNSKGAEDSGILREGDESSPSLCPSCLQQSRPDSDTPSKKDVMLPVLPKGVPIIPSPQLDLLTSGDSIGFKNIRDLHLSTIKSPSVDKHLLQESSTDNFPSHDCCTRCNSVNCTPRNNNVMILGARIFENRRNSGTKCKNKQLKKLMMANIKKNPTRSKRAIQRAAEQKFVAQFNVVCSKGDFSYVTHATDYCEVSNLGTVCYAFRIH</sequence>
<reference evidence="4" key="1">
    <citation type="submission" date="2021-09" db="EMBL/GenBank/DDBJ databases">
        <authorList>
            <consortium name="Pathogen Informatics"/>
        </authorList>
    </citation>
    <scope>NUCLEOTIDE SEQUENCE</scope>
</reference>
<accession>A0A8J2MFA6</accession>